<sequence length="205" mass="22368">MFQSSKALTLPIILLSFLLTGLSQAQESEDQTVELKIPENSVLSDGVIDKKEMAQYLVLANKQLAYLTAKATEEYAPVLEIDNNAMPAAWMLMNDGVTVKELTLDEAAGDAPASIRVVMFRAALKSIARRGKINAAVILYAGQISEENDQRALVVEHEHRLGISATKIVPFVIDNGQVKYAQSVTRKKPFQLFYDDKSGAPAAAS</sequence>
<organism evidence="2 3">
    <name type="scientific">Marinobacter gudaonensis</name>
    <dbReference type="NCBI Taxonomy" id="375760"/>
    <lineage>
        <taxon>Bacteria</taxon>
        <taxon>Pseudomonadati</taxon>
        <taxon>Pseudomonadota</taxon>
        <taxon>Gammaproteobacteria</taxon>
        <taxon>Pseudomonadales</taxon>
        <taxon>Marinobacteraceae</taxon>
        <taxon>Marinobacter</taxon>
    </lineage>
</organism>
<keyword evidence="3" id="KW-1185">Reference proteome</keyword>
<keyword evidence="1" id="KW-0732">Signal</keyword>
<evidence type="ECO:0000256" key="1">
    <source>
        <dbReference type="SAM" id="SignalP"/>
    </source>
</evidence>
<dbReference type="AlphaFoldDB" id="A0A1I6GCR6"/>
<name>A0A1I6GCR6_9GAMM</name>
<dbReference type="STRING" id="375760.SAMN04488073_0474"/>
<feature type="signal peptide" evidence="1">
    <location>
        <begin position="1"/>
        <end position="25"/>
    </location>
</feature>
<protein>
    <submittedName>
        <fullName evidence="2">Uncharacterized protein</fullName>
    </submittedName>
</protein>
<dbReference type="RefSeq" id="WP_091985561.1">
    <property type="nucleotide sequence ID" value="NZ_FOYV01000001.1"/>
</dbReference>
<reference evidence="3" key="1">
    <citation type="submission" date="2016-10" db="EMBL/GenBank/DDBJ databases">
        <authorList>
            <person name="Varghese N."/>
            <person name="Submissions S."/>
        </authorList>
    </citation>
    <scope>NUCLEOTIDE SEQUENCE [LARGE SCALE GENOMIC DNA]</scope>
    <source>
        <strain evidence="3">CGMCC 1.6294</strain>
    </source>
</reference>
<evidence type="ECO:0000313" key="2">
    <source>
        <dbReference type="EMBL" id="SFR39979.1"/>
    </source>
</evidence>
<gene>
    <name evidence="2" type="ORF">SAMN04488073_0474</name>
</gene>
<accession>A0A1I6GCR6</accession>
<evidence type="ECO:0000313" key="3">
    <source>
        <dbReference type="Proteomes" id="UP000199290"/>
    </source>
</evidence>
<proteinExistence type="predicted"/>
<feature type="chain" id="PRO_5011647961" evidence="1">
    <location>
        <begin position="26"/>
        <end position="205"/>
    </location>
</feature>
<dbReference type="OrthoDB" id="6365723at2"/>
<dbReference type="Proteomes" id="UP000199290">
    <property type="component" value="Unassembled WGS sequence"/>
</dbReference>
<dbReference type="EMBL" id="FOYV01000001">
    <property type="protein sequence ID" value="SFR39979.1"/>
    <property type="molecule type" value="Genomic_DNA"/>
</dbReference>